<dbReference type="Proteomes" id="UP000345637">
    <property type="component" value="Unassembled WGS sequence"/>
</dbReference>
<accession>A0A485AVV0</accession>
<proteinExistence type="predicted"/>
<name>A0A485AVV0_RAOPL</name>
<dbReference type="EMBL" id="CAADJE010000022">
    <property type="protein sequence ID" value="VFS64801.1"/>
    <property type="molecule type" value="Genomic_DNA"/>
</dbReference>
<evidence type="ECO:0000313" key="1">
    <source>
        <dbReference type="EMBL" id="VFS64801.1"/>
    </source>
</evidence>
<dbReference type="AlphaFoldDB" id="A0A485AVV0"/>
<gene>
    <name evidence="1" type="primary">mdfA_2</name>
    <name evidence="1" type="ORF">NCTC12998_02716</name>
</gene>
<organism evidence="1 2">
    <name type="scientific">Raoultella planticola</name>
    <name type="common">Klebsiella planticola</name>
    <dbReference type="NCBI Taxonomy" id="575"/>
    <lineage>
        <taxon>Bacteria</taxon>
        <taxon>Pseudomonadati</taxon>
        <taxon>Pseudomonadota</taxon>
        <taxon>Gammaproteobacteria</taxon>
        <taxon>Enterobacterales</taxon>
        <taxon>Enterobacteriaceae</taxon>
        <taxon>Klebsiella/Raoultella group</taxon>
        <taxon>Raoultella</taxon>
    </lineage>
</organism>
<protein>
    <submittedName>
        <fullName evidence="1">Chloramphenicol resistance pump Cmr</fullName>
    </submittedName>
</protein>
<reference evidence="1 2" key="1">
    <citation type="submission" date="2019-03" db="EMBL/GenBank/DDBJ databases">
        <authorList>
            <consortium name="Pathogen Informatics"/>
        </authorList>
    </citation>
    <scope>NUCLEOTIDE SEQUENCE [LARGE SCALE GENOMIC DNA]</scope>
    <source>
        <strain evidence="1 2">NCTC12998</strain>
    </source>
</reference>
<evidence type="ECO:0000313" key="2">
    <source>
        <dbReference type="Proteomes" id="UP000345637"/>
    </source>
</evidence>
<sequence length="55" mass="6255">MLIFTVGIEVSKHAYELGGSGVFSLFNLPQRRDVAGDDCLFPQRQERRQFNDPQA</sequence>